<sequence>MLYPFFHGLILSVALILPLGPQNMFIFNQGAMQPQFQRVLPVVFTAALCDTLLILASVFGVSVLLLTLPQLQLMMYVVGFLFLLYIGWSIWTTDTAPEVPRKPYSIKKQILFAISVSVLNPHAILDTVGVIGSNAAQYTNSVERFAFTFACILVSWIAFVLLAVLGRFLKRIDRNGQVLKLINKGSALTIWIIALLIGSQIMALLH</sequence>
<evidence type="ECO:0000256" key="2">
    <source>
        <dbReference type="ARBA" id="ARBA00022475"/>
    </source>
</evidence>
<dbReference type="Proteomes" id="UP001179280">
    <property type="component" value="Unassembled WGS sequence"/>
</dbReference>
<comment type="subcellular location">
    <subcellularLocation>
        <location evidence="1">Cell membrane</location>
        <topology evidence="1">Multi-pass membrane protein</topology>
    </subcellularLocation>
</comment>
<feature type="transmembrane region" description="Helical" evidence="6">
    <location>
        <begin position="39"/>
        <end position="67"/>
    </location>
</feature>
<feature type="transmembrane region" description="Helical" evidence="6">
    <location>
        <begin position="186"/>
        <end position="205"/>
    </location>
</feature>
<keyword evidence="5 6" id="KW-0472">Membrane</keyword>
<evidence type="ECO:0000256" key="6">
    <source>
        <dbReference type="SAM" id="Phobius"/>
    </source>
</evidence>
<keyword evidence="4 6" id="KW-1133">Transmembrane helix</keyword>
<feature type="transmembrane region" description="Helical" evidence="6">
    <location>
        <begin position="73"/>
        <end position="91"/>
    </location>
</feature>
<evidence type="ECO:0000256" key="1">
    <source>
        <dbReference type="ARBA" id="ARBA00004651"/>
    </source>
</evidence>
<evidence type="ECO:0000313" key="7">
    <source>
        <dbReference type="EMBL" id="MBM7839782.1"/>
    </source>
</evidence>
<keyword evidence="2" id="KW-1003">Cell membrane</keyword>
<evidence type="ECO:0000256" key="3">
    <source>
        <dbReference type="ARBA" id="ARBA00022692"/>
    </source>
</evidence>
<dbReference type="PANTHER" id="PTHR30086:SF20">
    <property type="entry name" value="ARGININE EXPORTER PROTEIN ARGO-RELATED"/>
    <property type="match status" value="1"/>
</dbReference>
<keyword evidence="3 6" id="KW-0812">Transmembrane</keyword>
<evidence type="ECO:0000256" key="4">
    <source>
        <dbReference type="ARBA" id="ARBA00022989"/>
    </source>
</evidence>
<feature type="transmembrane region" description="Helical" evidence="6">
    <location>
        <begin position="145"/>
        <end position="165"/>
    </location>
</feature>
<accession>A0ABS2SW86</accession>
<proteinExistence type="predicted"/>
<keyword evidence="8" id="KW-1185">Reference proteome</keyword>
<gene>
    <name evidence="7" type="ORF">JOC54_003062</name>
</gene>
<reference evidence="7" key="1">
    <citation type="submission" date="2021-01" db="EMBL/GenBank/DDBJ databases">
        <title>Genomic Encyclopedia of Type Strains, Phase IV (KMG-IV): sequencing the most valuable type-strain genomes for metagenomic binning, comparative biology and taxonomic classification.</title>
        <authorList>
            <person name="Goeker M."/>
        </authorList>
    </citation>
    <scope>NUCLEOTIDE SEQUENCE</scope>
    <source>
        <strain evidence="7">DSM 21943</strain>
    </source>
</reference>
<evidence type="ECO:0000256" key="5">
    <source>
        <dbReference type="ARBA" id="ARBA00023136"/>
    </source>
</evidence>
<dbReference type="Pfam" id="PF01810">
    <property type="entry name" value="LysE"/>
    <property type="match status" value="1"/>
</dbReference>
<feature type="transmembrane region" description="Helical" evidence="6">
    <location>
        <begin position="6"/>
        <end position="27"/>
    </location>
</feature>
<feature type="transmembrane region" description="Helical" evidence="6">
    <location>
        <begin position="111"/>
        <end position="133"/>
    </location>
</feature>
<organism evidence="7 8">
    <name type="scientific">Shouchella xiaoxiensis</name>
    <dbReference type="NCBI Taxonomy" id="766895"/>
    <lineage>
        <taxon>Bacteria</taxon>
        <taxon>Bacillati</taxon>
        <taxon>Bacillota</taxon>
        <taxon>Bacilli</taxon>
        <taxon>Bacillales</taxon>
        <taxon>Bacillaceae</taxon>
        <taxon>Shouchella</taxon>
    </lineage>
</organism>
<protein>
    <submittedName>
        <fullName evidence="7">L-lysine exporter family protein LysE/ArgO</fullName>
    </submittedName>
</protein>
<comment type="caution">
    <text evidence="7">The sequence shown here is derived from an EMBL/GenBank/DDBJ whole genome shotgun (WGS) entry which is preliminary data.</text>
</comment>
<dbReference type="InterPro" id="IPR001123">
    <property type="entry name" value="LeuE-type"/>
</dbReference>
<dbReference type="EMBL" id="JAFBCV010000010">
    <property type="protein sequence ID" value="MBM7839782.1"/>
    <property type="molecule type" value="Genomic_DNA"/>
</dbReference>
<dbReference type="RefSeq" id="WP_204466989.1">
    <property type="nucleotide sequence ID" value="NZ_JAFBCV010000010.1"/>
</dbReference>
<dbReference type="PANTHER" id="PTHR30086">
    <property type="entry name" value="ARGININE EXPORTER PROTEIN ARGO"/>
    <property type="match status" value="1"/>
</dbReference>
<name>A0ABS2SW86_9BACI</name>
<evidence type="ECO:0000313" key="8">
    <source>
        <dbReference type="Proteomes" id="UP001179280"/>
    </source>
</evidence>